<dbReference type="AlphaFoldDB" id="A0A844FCG2"/>
<sequence>MEYEMEELIPLVKELCDRYTGKESTSVTYEAAQRLMEAVLYCIHETTGSAEAAGVSDGSRSARMAYEYGYELAVQKVVQARERYNRMAANFRSYGNRAYEETFRQGIPAFFLWYDVRLKPQDHIITMDYPVMKNLEGLCGIDAIWEYLRCMEAEQKFLARFPEDYIRQVNVARCADYEEYYINPCRVMLRHVLCCMLADIPADKIRFGEEDYMRLKEEVQNQDRGGLKRRLTRLLYVLVKQKYCEDEKLFGYLEYDMADLAFELQNWLWKQAGRN</sequence>
<proteinExistence type="predicted"/>
<comment type="caution">
    <text evidence="1">The sequence shown here is derived from an EMBL/GenBank/DDBJ whole genome shotgun (WGS) entry which is preliminary data.</text>
</comment>
<name>A0A844FCG2_CLOSV</name>
<organism evidence="1 2">
    <name type="scientific">Clostridium scindens (strain JCM 10418 / VPI 12708)</name>
    <dbReference type="NCBI Taxonomy" id="29347"/>
    <lineage>
        <taxon>Bacteria</taxon>
        <taxon>Bacillati</taxon>
        <taxon>Bacillota</taxon>
        <taxon>Clostridia</taxon>
        <taxon>Lachnospirales</taxon>
        <taxon>Lachnospiraceae</taxon>
    </lineage>
</organism>
<gene>
    <name evidence="1" type="ORF">FYJ37_12485</name>
</gene>
<evidence type="ECO:0000313" key="2">
    <source>
        <dbReference type="Proteomes" id="UP000462363"/>
    </source>
</evidence>
<dbReference type="EMBL" id="VUMB01000027">
    <property type="protein sequence ID" value="MSS41145.1"/>
    <property type="molecule type" value="Genomic_DNA"/>
</dbReference>
<reference evidence="1 2" key="1">
    <citation type="submission" date="2019-08" db="EMBL/GenBank/DDBJ databases">
        <title>In-depth cultivation of the pig gut microbiome towards novel bacterial diversity and tailored functional studies.</title>
        <authorList>
            <person name="Wylensek D."/>
            <person name="Hitch T.C.A."/>
            <person name="Clavel T."/>
        </authorList>
    </citation>
    <scope>NUCLEOTIDE SEQUENCE [LARGE SCALE GENOMIC DNA]</scope>
    <source>
        <strain evidence="1 2">BL-389-WT-3D</strain>
    </source>
</reference>
<dbReference type="RefSeq" id="WP_154322040.1">
    <property type="nucleotide sequence ID" value="NZ_AP024846.1"/>
</dbReference>
<dbReference type="Pfam" id="PF19677">
    <property type="entry name" value="DUF6179"/>
    <property type="match status" value="1"/>
</dbReference>
<dbReference type="Proteomes" id="UP000462363">
    <property type="component" value="Unassembled WGS sequence"/>
</dbReference>
<accession>A0A844FCG2</accession>
<evidence type="ECO:0000313" key="1">
    <source>
        <dbReference type="EMBL" id="MSS41145.1"/>
    </source>
</evidence>
<protein>
    <submittedName>
        <fullName evidence="1">Uncharacterized protein</fullName>
    </submittedName>
</protein>
<dbReference type="InterPro" id="IPR045751">
    <property type="entry name" value="DUF6179"/>
</dbReference>